<dbReference type="Proteomes" id="UP001231189">
    <property type="component" value="Unassembled WGS sequence"/>
</dbReference>
<dbReference type="AlphaFoldDB" id="A0AAD8SMN8"/>
<dbReference type="EMBL" id="JAUUTY010000003">
    <property type="protein sequence ID" value="KAK1660302.1"/>
    <property type="molecule type" value="Genomic_DNA"/>
</dbReference>
<sequence>MEVDTEPELEPLRIPHFTAGDYLDDEQFKLVLPQLGVNAGLAPDDFIAERELDTVVGLVARSSQQDADKAAE</sequence>
<comment type="caution">
    <text evidence="1">The sequence shown here is derived from an EMBL/GenBank/DDBJ whole genome shotgun (WGS) entry which is preliminary data.</text>
</comment>
<name>A0AAD8SMN8_LOLMU</name>
<evidence type="ECO:0000313" key="3">
    <source>
        <dbReference type="Proteomes" id="UP001231189"/>
    </source>
</evidence>
<evidence type="ECO:0000313" key="2">
    <source>
        <dbReference type="EMBL" id="KAK1660308.1"/>
    </source>
</evidence>
<proteinExistence type="predicted"/>
<organism evidence="1 3">
    <name type="scientific">Lolium multiflorum</name>
    <name type="common">Italian ryegrass</name>
    <name type="synonym">Lolium perenne subsp. multiflorum</name>
    <dbReference type="NCBI Taxonomy" id="4521"/>
    <lineage>
        <taxon>Eukaryota</taxon>
        <taxon>Viridiplantae</taxon>
        <taxon>Streptophyta</taxon>
        <taxon>Embryophyta</taxon>
        <taxon>Tracheophyta</taxon>
        <taxon>Spermatophyta</taxon>
        <taxon>Magnoliopsida</taxon>
        <taxon>Liliopsida</taxon>
        <taxon>Poales</taxon>
        <taxon>Poaceae</taxon>
        <taxon>BOP clade</taxon>
        <taxon>Pooideae</taxon>
        <taxon>Poodae</taxon>
        <taxon>Poeae</taxon>
        <taxon>Poeae Chloroplast Group 2 (Poeae type)</taxon>
        <taxon>Loliodinae</taxon>
        <taxon>Loliinae</taxon>
        <taxon>Lolium</taxon>
    </lineage>
</organism>
<protein>
    <submittedName>
        <fullName evidence="1">Uncharacterized protein</fullName>
    </submittedName>
</protein>
<accession>A0AAD8SMN8</accession>
<reference evidence="1" key="1">
    <citation type="submission" date="2023-07" db="EMBL/GenBank/DDBJ databases">
        <title>A chromosome-level genome assembly of Lolium multiflorum.</title>
        <authorList>
            <person name="Chen Y."/>
            <person name="Copetti D."/>
            <person name="Kolliker R."/>
            <person name="Studer B."/>
        </authorList>
    </citation>
    <scope>NUCLEOTIDE SEQUENCE</scope>
    <source>
        <strain evidence="1">02402/16</strain>
        <tissue evidence="1">Leaf</tissue>
    </source>
</reference>
<evidence type="ECO:0000313" key="1">
    <source>
        <dbReference type="EMBL" id="KAK1660302.1"/>
    </source>
</evidence>
<gene>
    <name evidence="1" type="ORF">QYE76_048461</name>
    <name evidence="2" type="ORF">QYE76_048467</name>
</gene>
<dbReference type="EMBL" id="JAUUTY010000003">
    <property type="protein sequence ID" value="KAK1660308.1"/>
    <property type="molecule type" value="Genomic_DNA"/>
</dbReference>
<keyword evidence="3" id="KW-1185">Reference proteome</keyword>